<accession>A0A165ENB8</accession>
<gene>
    <name evidence="1" type="ORF">LAESUDRAFT_109983</name>
</gene>
<name>A0A165ENB8_9APHY</name>
<dbReference type="GeneID" id="63818232"/>
<dbReference type="RefSeq" id="XP_040765163.1">
    <property type="nucleotide sequence ID" value="XM_040901200.1"/>
</dbReference>
<dbReference type="EMBL" id="KV427619">
    <property type="protein sequence ID" value="KZT07423.1"/>
    <property type="molecule type" value="Genomic_DNA"/>
</dbReference>
<protein>
    <submittedName>
        <fullName evidence="1">Uncharacterized protein</fullName>
    </submittedName>
</protein>
<evidence type="ECO:0000313" key="2">
    <source>
        <dbReference type="Proteomes" id="UP000076871"/>
    </source>
</evidence>
<dbReference type="Proteomes" id="UP000076871">
    <property type="component" value="Unassembled WGS sequence"/>
</dbReference>
<organism evidence="1 2">
    <name type="scientific">Laetiporus sulphureus 93-53</name>
    <dbReference type="NCBI Taxonomy" id="1314785"/>
    <lineage>
        <taxon>Eukaryota</taxon>
        <taxon>Fungi</taxon>
        <taxon>Dikarya</taxon>
        <taxon>Basidiomycota</taxon>
        <taxon>Agaricomycotina</taxon>
        <taxon>Agaricomycetes</taxon>
        <taxon>Polyporales</taxon>
        <taxon>Laetiporus</taxon>
    </lineage>
</organism>
<reference evidence="1 2" key="1">
    <citation type="journal article" date="2016" name="Mol. Biol. Evol.">
        <title>Comparative Genomics of Early-Diverging Mushroom-Forming Fungi Provides Insights into the Origins of Lignocellulose Decay Capabilities.</title>
        <authorList>
            <person name="Nagy L.G."/>
            <person name="Riley R."/>
            <person name="Tritt A."/>
            <person name="Adam C."/>
            <person name="Daum C."/>
            <person name="Floudas D."/>
            <person name="Sun H."/>
            <person name="Yadav J.S."/>
            <person name="Pangilinan J."/>
            <person name="Larsson K.H."/>
            <person name="Matsuura K."/>
            <person name="Barry K."/>
            <person name="Labutti K."/>
            <person name="Kuo R."/>
            <person name="Ohm R.A."/>
            <person name="Bhattacharya S.S."/>
            <person name="Shirouzu T."/>
            <person name="Yoshinaga Y."/>
            <person name="Martin F.M."/>
            <person name="Grigoriev I.V."/>
            <person name="Hibbett D.S."/>
        </authorList>
    </citation>
    <scope>NUCLEOTIDE SEQUENCE [LARGE SCALE GENOMIC DNA]</scope>
    <source>
        <strain evidence="1 2">93-53</strain>
    </source>
</reference>
<dbReference type="AlphaFoldDB" id="A0A165ENB8"/>
<sequence length="107" mass="12022">MSAAKCEDTVLHLQAYKQRPCSLLIVLHALDAHPQQENQQSTSANIQGHGRITRIRRTLRFASGVREHTLAVNYAGFTYNGNPQTQKGCEHRGLQILIKKTKPCLDE</sequence>
<proteinExistence type="predicted"/>
<keyword evidence="2" id="KW-1185">Reference proteome</keyword>
<dbReference type="InParanoid" id="A0A165ENB8"/>
<evidence type="ECO:0000313" key="1">
    <source>
        <dbReference type="EMBL" id="KZT07423.1"/>
    </source>
</evidence>